<keyword evidence="3" id="KW-1185">Reference proteome</keyword>
<organism evidence="2 3">
    <name type="scientific">Pedobacter rhizosphaerae</name>
    <dbReference type="NCBI Taxonomy" id="390241"/>
    <lineage>
        <taxon>Bacteria</taxon>
        <taxon>Pseudomonadati</taxon>
        <taxon>Bacteroidota</taxon>
        <taxon>Sphingobacteriia</taxon>
        <taxon>Sphingobacteriales</taxon>
        <taxon>Sphingobacteriaceae</taxon>
        <taxon>Pedobacter</taxon>
    </lineage>
</organism>
<evidence type="ECO:0000256" key="1">
    <source>
        <dbReference type="SAM" id="SignalP"/>
    </source>
</evidence>
<dbReference type="PROSITE" id="PS51257">
    <property type="entry name" value="PROKAR_LIPOPROTEIN"/>
    <property type="match status" value="1"/>
</dbReference>
<dbReference type="EMBL" id="FOGG01000012">
    <property type="protein sequence ID" value="SER62928.1"/>
    <property type="molecule type" value="Genomic_DNA"/>
</dbReference>
<gene>
    <name evidence="2" type="ORF">SAMN04488023_112110</name>
</gene>
<evidence type="ECO:0000313" key="3">
    <source>
        <dbReference type="Proteomes" id="UP000199572"/>
    </source>
</evidence>
<feature type="chain" id="PRO_5011548688" description="Lipoprotein" evidence="1">
    <location>
        <begin position="24"/>
        <end position="227"/>
    </location>
</feature>
<sequence>MKTPVYLFICLLLLACSSGPKQPAQDIDTTGTSGTIQNQVPFDLAKLKLKEDIHMLLSGISVKPEISEAIHTTLVGFETFKSSNPKVLRFHGSELALKNNYVLFHYEVKDKKLAAYELFINNWQQTDVLINSLKKIVKPVFSQTGNRDGAIELDEQGDETTQGQTQAKTFRVWENANTGLSYFLSTSGTGKNLSGKLTVLNPTSPFGKDWMSSQALNWYKNAKSEPF</sequence>
<dbReference type="RefSeq" id="WP_090884511.1">
    <property type="nucleotide sequence ID" value="NZ_FOGG01000012.1"/>
</dbReference>
<accession>A0A1H9QR49</accession>
<reference evidence="2 3" key="1">
    <citation type="submission" date="2016-10" db="EMBL/GenBank/DDBJ databases">
        <authorList>
            <person name="de Groot N.N."/>
        </authorList>
    </citation>
    <scope>NUCLEOTIDE SEQUENCE [LARGE SCALE GENOMIC DNA]</scope>
    <source>
        <strain evidence="2 3">DSM 18610</strain>
    </source>
</reference>
<dbReference type="OrthoDB" id="758931at2"/>
<feature type="signal peptide" evidence="1">
    <location>
        <begin position="1"/>
        <end position="23"/>
    </location>
</feature>
<keyword evidence="1" id="KW-0732">Signal</keyword>
<dbReference type="Proteomes" id="UP000199572">
    <property type="component" value="Unassembled WGS sequence"/>
</dbReference>
<evidence type="ECO:0000313" key="2">
    <source>
        <dbReference type="EMBL" id="SER62928.1"/>
    </source>
</evidence>
<evidence type="ECO:0008006" key="4">
    <source>
        <dbReference type="Google" id="ProtNLM"/>
    </source>
</evidence>
<proteinExistence type="predicted"/>
<protein>
    <recommendedName>
        <fullName evidence="4">Lipoprotein</fullName>
    </recommendedName>
</protein>
<dbReference type="AlphaFoldDB" id="A0A1H9QR49"/>
<name>A0A1H9QR49_9SPHI</name>